<dbReference type="Pfam" id="PF22942">
    <property type="entry name" value="DUF7025"/>
    <property type="match status" value="1"/>
</dbReference>
<organism evidence="2 3">
    <name type="scientific">Ramularia collo-cygni</name>
    <dbReference type="NCBI Taxonomy" id="112498"/>
    <lineage>
        <taxon>Eukaryota</taxon>
        <taxon>Fungi</taxon>
        <taxon>Dikarya</taxon>
        <taxon>Ascomycota</taxon>
        <taxon>Pezizomycotina</taxon>
        <taxon>Dothideomycetes</taxon>
        <taxon>Dothideomycetidae</taxon>
        <taxon>Mycosphaerellales</taxon>
        <taxon>Mycosphaerellaceae</taxon>
        <taxon>Ramularia</taxon>
    </lineage>
</organism>
<reference evidence="2 3" key="1">
    <citation type="submission" date="2016-03" db="EMBL/GenBank/DDBJ databases">
        <authorList>
            <person name="Ploux O."/>
        </authorList>
    </citation>
    <scope>NUCLEOTIDE SEQUENCE [LARGE SCALE GENOMIC DNA]</scope>
    <source>
        <strain evidence="2 3">URUG2</strain>
    </source>
</reference>
<dbReference type="InterPro" id="IPR054289">
    <property type="entry name" value="DUF7025"/>
</dbReference>
<protein>
    <recommendedName>
        <fullName evidence="1">DUF7025 domain-containing protein</fullName>
    </recommendedName>
</protein>
<keyword evidence="3" id="KW-1185">Reference proteome</keyword>
<name>A0A2D3VCF7_9PEZI</name>
<gene>
    <name evidence="2" type="ORF">RCC_09099</name>
</gene>
<dbReference type="EMBL" id="FJUY01000016">
    <property type="protein sequence ID" value="CZT23385.1"/>
    <property type="molecule type" value="Genomic_DNA"/>
</dbReference>
<proteinExistence type="predicted"/>
<evidence type="ECO:0000313" key="2">
    <source>
        <dbReference type="EMBL" id="CZT23385.1"/>
    </source>
</evidence>
<accession>A0A2D3VCF7</accession>
<feature type="domain" description="DUF7025" evidence="1">
    <location>
        <begin position="8"/>
        <end position="45"/>
    </location>
</feature>
<sequence length="102" mass="11497">MAVTTRFNLDINGTEIRPVQHEFRIPHYKGSKWIIRLPTFPIEYADLYNADQGASSNVPSGTITGEKCQRQLRERGQKFSQLAPILPTAEVVSCSPTKQTYS</sequence>
<evidence type="ECO:0000313" key="3">
    <source>
        <dbReference type="Proteomes" id="UP000225277"/>
    </source>
</evidence>
<dbReference type="GeneID" id="35604174"/>
<dbReference type="Proteomes" id="UP000225277">
    <property type="component" value="Unassembled WGS sequence"/>
</dbReference>
<dbReference type="RefSeq" id="XP_023630109.1">
    <property type="nucleotide sequence ID" value="XM_023774341.1"/>
</dbReference>
<evidence type="ECO:0000259" key="1">
    <source>
        <dbReference type="Pfam" id="PF22942"/>
    </source>
</evidence>
<dbReference type="AlphaFoldDB" id="A0A2D3VCF7"/>